<sequence length="99" mass="10787">SLESEHQDSHGLVADTRQKELKILPLDLDLWVKGQGCMGLVMTKEVLLGLTVMKAWNHEKSQDPTGGQQSVASDFLWAQCSEPATATQPLSVLGISDKI</sequence>
<gene>
    <name evidence="1" type="ORF">P7K49_008441</name>
</gene>
<evidence type="ECO:0000313" key="1">
    <source>
        <dbReference type="EMBL" id="KAK2114175.1"/>
    </source>
</evidence>
<dbReference type="Proteomes" id="UP001266305">
    <property type="component" value="Unassembled WGS sequence"/>
</dbReference>
<organism evidence="1 2">
    <name type="scientific">Saguinus oedipus</name>
    <name type="common">Cotton-top tamarin</name>
    <name type="synonym">Oedipomidas oedipus</name>
    <dbReference type="NCBI Taxonomy" id="9490"/>
    <lineage>
        <taxon>Eukaryota</taxon>
        <taxon>Metazoa</taxon>
        <taxon>Chordata</taxon>
        <taxon>Craniata</taxon>
        <taxon>Vertebrata</taxon>
        <taxon>Euteleostomi</taxon>
        <taxon>Mammalia</taxon>
        <taxon>Eutheria</taxon>
        <taxon>Euarchontoglires</taxon>
        <taxon>Primates</taxon>
        <taxon>Haplorrhini</taxon>
        <taxon>Platyrrhini</taxon>
        <taxon>Cebidae</taxon>
        <taxon>Callitrichinae</taxon>
        <taxon>Saguinus</taxon>
    </lineage>
</organism>
<proteinExistence type="predicted"/>
<reference evidence="1 2" key="1">
    <citation type="submission" date="2023-05" db="EMBL/GenBank/DDBJ databases">
        <title>B98-5 Cell Line De Novo Hybrid Assembly: An Optical Mapping Approach.</title>
        <authorList>
            <person name="Kananen K."/>
            <person name="Auerbach J.A."/>
            <person name="Kautto E."/>
            <person name="Blachly J.S."/>
        </authorList>
    </citation>
    <scope>NUCLEOTIDE SEQUENCE [LARGE SCALE GENOMIC DNA]</scope>
    <source>
        <strain evidence="1">B95-8</strain>
        <tissue evidence="1">Cell line</tissue>
    </source>
</reference>
<evidence type="ECO:0000313" key="2">
    <source>
        <dbReference type="Proteomes" id="UP001266305"/>
    </source>
</evidence>
<name>A0ABQ9VYA8_SAGOE</name>
<accession>A0ABQ9VYA8</accession>
<comment type="caution">
    <text evidence="1">The sequence shown here is derived from an EMBL/GenBank/DDBJ whole genome shotgun (WGS) entry which is preliminary data.</text>
</comment>
<dbReference type="EMBL" id="JASSZA010000004">
    <property type="protein sequence ID" value="KAK2114175.1"/>
    <property type="molecule type" value="Genomic_DNA"/>
</dbReference>
<keyword evidence="2" id="KW-1185">Reference proteome</keyword>
<feature type="non-terminal residue" evidence="1">
    <location>
        <position position="1"/>
    </location>
</feature>
<protein>
    <submittedName>
        <fullName evidence="1">Uncharacterized protein</fullName>
    </submittedName>
</protein>